<dbReference type="PANTHER" id="PTHR42926:SF1">
    <property type="entry name" value="CIRCADIAN CLOCK OSCILLATOR PROTEIN KAIC 1"/>
    <property type="match status" value="1"/>
</dbReference>
<protein>
    <recommendedName>
        <fullName evidence="1">KaiC domain-containing protein</fullName>
    </recommendedName>
</protein>
<name>A0AAE3HB62_9EURY</name>
<dbReference type="InterPro" id="IPR014774">
    <property type="entry name" value="KaiC-like_dom"/>
</dbReference>
<dbReference type="AlphaFoldDB" id="A0AAE3HB62"/>
<dbReference type="InterPro" id="IPR051347">
    <property type="entry name" value="Circadian_clock_KaiC-rel"/>
</dbReference>
<comment type="caution">
    <text evidence="2">The sequence shown here is derived from an EMBL/GenBank/DDBJ whole genome shotgun (WGS) entry which is preliminary data.</text>
</comment>
<reference evidence="2 3" key="1">
    <citation type="journal article" date="2011" name="Appl. Environ. Microbiol.">
        <title>Methanogenic archaea isolated from Taiwan's Chelungpu fault.</title>
        <authorList>
            <person name="Wu S.Y."/>
            <person name="Lai M.C."/>
        </authorList>
    </citation>
    <scope>NUCLEOTIDE SEQUENCE [LARGE SCALE GENOMIC DNA]</scope>
    <source>
        <strain evidence="2 3">St545Mb</strain>
    </source>
</reference>
<accession>A0AAE3HB62</accession>
<dbReference type="RefSeq" id="WP_256623219.1">
    <property type="nucleotide sequence ID" value="NZ_JTEO01000005.1"/>
</dbReference>
<dbReference type="PROSITE" id="PS51146">
    <property type="entry name" value="KAIC"/>
    <property type="match status" value="1"/>
</dbReference>
<gene>
    <name evidence="2" type="ORF">PV02_09605</name>
</gene>
<dbReference type="Gene3D" id="3.40.50.300">
    <property type="entry name" value="P-loop containing nucleotide triphosphate hydrolases"/>
    <property type="match status" value="1"/>
</dbReference>
<evidence type="ECO:0000313" key="2">
    <source>
        <dbReference type="EMBL" id="MCQ6963356.1"/>
    </source>
</evidence>
<dbReference type="Pfam" id="PF06745">
    <property type="entry name" value="ATPase"/>
    <property type="match status" value="1"/>
</dbReference>
<dbReference type="InterPro" id="IPR027417">
    <property type="entry name" value="P-loop_NTPase"/>
</dbReference>
<dbReference type="EMBL" id="JTEO01000005">
    <property type="protein sequence ID" value="MCQ6963356.1"/>
    <property type="molecule type" value="Genomic_DNA"/>
</dbReference>
<keyword evidence="3" id="KW-1185">Reference proteome</keyword>
<organism evidence="2 3">
    <name type="scientific">Methanolobus chelungpuianus</name>
    <dbReference type="NCBI Taxonomy" id="502115"/>
    <lineage>
        <taxon>Archaea</taxon>
        <taxon>Methanobacteriati</taxon>
        <taxon>Methanobacteriota</taxon>
        <taxon>Stenosarchaea group</taxon>
        <taxon>Methanomicrobia</taxon>
        <taxon>Methanosarcinales</taxon>
        <taxon>Methanosarcinaceae</taxon>
        <taxon>Methanolobus</taxon>
    </lineage>
</organism>
<evidence type="ECO:0000313" key="3">
    <source>
        <dbReference type="Proteomes" id="UP001206983"/>
    </source>
</evidence>
<dbReference type="GO" id="GO:0005524">
    <property type="term" value="F:ATP binding"/>
    <property type="evidence" value="ECO:0007669"/>
    <property type="project" value="InterPro"/>
</dbReference>
<dbReference type="Proteomes" id="UP001206983">
    <property type="component" value="Unassembled WGS sequence"/>
</dbReference>
<feature type="domain" description="KaiC" evidence="1">
    <location>
        <begin position="1"/>
        <end position="229"/>
    </location>
</feature>
<proteinExistence type="predicted"/>
<evidence type="ECO:0000259" key="1">
    <source>
        <dbReference type="PROSITE" id="PS51146"/>
    </source>
</evidence>
<sequence length="229" mass="25241">MRSSAFVKGLDDILCGGFILPSNILIAGSAGSGKTNLCLQSLFNASKVGERCAYISLLSGSREKIILTTRQLGFFDQEVLASGMLAIHSINTDIIAKGDFSVFEYITEQVLSTSPTRVVIDTVTTLEAIGSTFEEREFRGCELRAFVHNLFQEFEDRGILLMVTGEIPHGSITVSPWSYMVDTILSLERNTTLHGLERHLEVIKMRGSDFIPGRHPFVIGPEGIEILKK</sequence>
<dbReference type="SUPFAM" id="SSF52540">
    <property type="entry name" value="P-loop containing nucleoside triphosphate hydrolases"/>
    <property type="match status" value="1"/>
</dbReference>
<dbReference type="PANTHER" id="PTHR42926">
    <property type="match status" value="1"/>
</dbReference>
<dbReference type="InterPro" id="IPR010624">
    <property type="entry name" value="KaiC_dom"/>
</dbReference>